<evidence type="ECO:0000313" key="2">
    <source>
        <dbReference type="Proteomes" id="UP000789759"/>
    </source>
</evidence>
<evidence type="ECO:0000313" key="1">
    <source>
        <dbReference type="EMBL" id="CAG8720484.1"/>
    </source>
</evidence>
<dbReference type="Proteomes" id="UP000789759">
    <property type="component" value="Unassembled WGS sequence"/>
</dbReference>
<reference evidence="1" key="1">
    <citation type="submission" date="2021-06" db="EMBL/GenBank/DDBJ databases">
        <authorList>
            <person name="Kallberg Y."/>
            <person name="Tangrot J."/>
            <person name="Rosling A."/>
        </authorList>
    </citation>
    <scope>NUCLEOTIDE SEQUENCE</scope>
    <source>
        <strain evidence="1">FL966</strain>
    </source>
</reference>
<gene>
    <name evidence="1" type="ORF">CPELLU_LOCUS12873</name>
</gene>
<organism evidence="1 2">
    <name type="scientific">Cetraspora pellucida</name>
    <dbReference type="NCBI Taxonomy" id="1433469"/>
    <lineage>
        <taxon>Eukaryota</taxon>
        <taxon>Fungi</taxon>
        <taxon>Fungi incertae sedis</taxon>
        <taxon>Mucoromycota</taxon>
        <taxon>Glomeromycotina</taxon>
        <taxon>Glomeromycetes</taxon>
        <taxon>Diversisporales</taxon>
        <taxon>Gigasporaceae</taxon>
        <taxon>Cetraspora</taxon>
    </lineage>
</organism>
<sequence length="90" mass="10279">MVEEQDKKEKFHNFTRFMNLAFDVNLTANTKSRDKGMTPCGWLQQSAWEISSRIVSPKSAWDMDSLGFAGLDGLTRINEATYFVHCLLTT</sequence>
<comment type="caution">
    <text evidence="1">The sequence shown here is derived from an EMBL/GenBank/DDBJ whole genome shotgun (WGS) entry which is preliminary data.</text>
</comment>
<protein>
    <submittedName>
        <fullName evidence="1">10107_t:CDS:1</fullName>
    </submittedName>
</protein>
<keyword evidence="2" id="KW-1185">Reference proteome</keyword>
<proteinExistence type="predicted"/>
<dbReference type="EMBL" id="CAJVQA010012908">
    <property type="protein sequence ID" value="CAG8720484.1"/>
    <property type="molecule type" value="Genomic_DNA"/>
</dbReference>
<dbReference type="AlphaFoldDB" id="A0A9N9NAY7"/>
<name>A0A9N9NAY7_9GLOM</name>
<accession>A0A9N9NAY7</accession>